<keyword evidence="3" id="KW-0808">Transferase</keyword>
<protein>
    <submittedName>
        <fullName evidence="3">Kinase-like protein</fullName>
    </submittedName>
</protein>
<dbReference type="SMART" id="SM00220">
    <property type="entry name" value="S_TKc"/>
    <property type="match status" value="1"/>
</dbReference>
<dbReference type="GO" id="GO:0005524">
    <property type="term" value="F:ATP binding"/>
    <property type="evidence" value="ECO:0007669"/>
    <property type="project" value="InterPro"/>
</dbReference>
<feature type="domain" description="Protein kinase" evidence="2">
    <location>
        <begin position="175"/>
        <end position="504"/>
    </location>
</feature>
<feature type="region of interest" description="Disordered" evidence="1">
    <location>
        <begin position="645"/>
        <end position="717"/>
    </location>
</feature>
<feature type="compositionally biased region" description="Polar residues" evidence="1">
    <location>
        <begin position="648"/>
        <end position="666"/>
    </location>
</feature>
<dbReference type="Proteomes" id="UP000250140">
    <property type="component" value="Unassembled WGS sequence"/>
</dbReference>
<organism evidence="3 4">
    <name type="scientific">Glonium stellatum</name>
    <dbReference type="NCBI Taxonomy" id="574774"/>
    <lineage>
        <taxon>Eukaryota</taxon>
        <taxon>Fungi</taxon>
        <taxon>Dikarya</taxon>
        <taxon>Ascomycota</taxon>
        <taxon>Pezizomycotina</taxon>
        <taxon>Dothideomycetes</taxon>
        <taxon>Pleosporomycetidae</taxon>
        <taxon>Gloniales</taxon>
        <taxon>Gloniaceae</taxon>
        <taxon>Glonium</taxon>
    </lineage>
</organism>
<feature type="compositionally biased region" description="Basic and acidic residues" evidence="1">
    <location>
        <begin position="421"/>
        <end position="433"/>
    </location>
</feature>
<dbReference type="InterPro" id="IPR053083">
    <property type="entry name" value="TF_kinase-domain_protein"/>
</dbReference>
<name>A0A8E2ETN2_9PEZI</name>
<feature type="region of interest" description="Disordered" evidence="1">
    <location>
        <begin position="350"/>
        <end position="392"/>
    </location>
</feature>
<dbReference type="PROSITE" id="PS50011">
    <property type="entry name" value="PROTEIN_KINASE_DOM"/>
    <property type="match status" value="1"/>
</dbReference>
<feature type="compositionally biased region" description="Polar residues" evidence="1">
    <location>
        <begin position="436"/>
        <end position="445"/>
    </location>
</feature>
<feature type="region of interest" description="Disordered" evidence="1">
    <location>
        <begin position="575"/>
        <end position="626"/>
    </location>
</feature>
<feature type="compositionally biased region" description="Low complexity" evidence="1">
    <location>
        <begin position="575"/>
        <end position="593"/>
    </location>
</feature>
<dbReference type="SUPFAM" id="SSF56112">
    <property type="entry name" value="Protein kinase-like (PK-like)"/>
    <property type="match status" value="1"/>
</dbReference>
<dbReference type="PANTHER" id="PTHR44305">
    <property type="entry name" value="SI:DKEY-192D15.2-RELATED"/>
    <property type="match status" value="1"/>
</dbReference>
<accession>A0A8E2ETN2</accession>
<evidence type="ECO:0000256" key="1">
    <source>
        <dbReference type="SAM" id="MobiDB-lite"/>
    </source>
</evidence>
<proteinExistence type="predicted"/>
<dbReference type="OrthoDB" id="4062651at2759"/>
<dbReference type="InterPro" id="IPR000719">
    <property type="entry name" value="Prot_kinase_dom"/>
</dbReference>
<dbReference type="PANTHER" id="PTHR44305:SF24">
    <property type="entry name" value="TYROSINE-PROTEIN KINASE C03B1.5-RELATED"/>
    <property type="match status" value="1"/>
</dbReference>
<dbReference type="Gene3D" id="1.10.510.10">
    <property type="entry name" value="Transferase(Phosphotransferase) domain 1"/>
    <property type="match status" value="1"/>
</dbReference>
<dbReference type="EMBL" id="KV750463">
    <property type="protein sequence ID" value="OCL04681.1"/>
    <property type="molecule type" value="Genomic_DNA"/>
</dbReference>
<feature type="compositionally biased region" description="Polar residues" evidence="1">
    <location>
        <begin position="352"/>
        <end position="364"/>
    </location>
</feature>
<feature type="compositionally biased region" description="Polar residues" evidence="1">
    <location>
        <begin position="598"/>
        <end position="626"/>
    </location>
</feature>
<dbReference type="Pfam" id="PF00069">
    <property type="entry name" value="Pkinase"/>
    <property type="match status" value="1"/>
</dbReference>
<keyword evidence="4" id="KW-1185">Reference proteome</keyword>
<sequence length="717" mass="80298">MGSRTLNNVVNDQTVAFNAMIYGYAGHSLVTPHAAIQQIWWTEEKINETVTRDFVISRIRPSVREFLDRPLGFGDGLTDDTYMEWILEKAKRLFLILVEVGEPDQIFGVVDSSWDDDDLPLQLEDIERLQLSCQRNDMWNRKFYSMQFTFLLRELYQGAHIDYAPNEVLPMEYVHGFPPAVSLQHWSRVHLPQKPNEVLVRRKFSFGSEDSEALEAEFLMDVENSKIVEHDHIAPTWASYTSKGSGYTLTNFVSQHTLKSFIDHRKPPQYQRLAKPDRYYLLLGWLHCLADAVAALHHNGLFHSSIRPSNILIDESNNIAFSDIGSLKSLQRDKKPDPTEIYNYGAPEAHRSSLSLSPDPTVKTSDNRARKTSISSKGSSERSVSKPPPILPATEKSDVFSLGCVYLDILTFMIKKKANDFTKHRSSKQKAESGRGMNTSRTDSSFHGNINKVHSWMKILDDAAFDMDDNAFRAIPHIMSLIRAMISQNPDLRPAAQEVRNRLFEILTNYTDLWDPHCGARDSDSKSKSSGSTYTMQSIRIGVAPSGTFESDMESSLASISLGASPSLPYWPDISSSTDSVRSSTVSGSQESRMASHRVSQATASNFDEPSPISYRNSQATTSSFGGTSYMPTYRASQATTFSQATTLRQSSSMSPAVRDSTSSEATLFDGNASMRTIGPYTYKQGISPPKMAPLPLPPKSSQSQKKLWSRPLARIS</sequence>
<gene>
    <name evidence="3" type="ORF">AOQ84DRAFT_113183</name>
</gene>
<feature type="region of interest" description="Disordered" evidence="1">
    <location>
        <begin position="421"/>
        <end position="445"/>
    </location>
</feature>
<dbReference type="AlphaFoldDB" id="A0A8E2ETN2"/>
<reference evidence="3 4" key="1">
    <citation type="journal article" date="2016" name="Nat. Commun.">
        <title>Ectomycorrhizal ecology is imprinted in the genome of the dominant symbiotic fungus Cenococcum geophilum.</title>
        <authorList>
            <consortium name="DOE Joint Genome Institute"/>
            <person name="Peter M."/>
            <person name="Kohler A."/>
            <person name="Ohm R.A."/>
            <person name="Kuo A."/>
            <person name="Krutzmann J."/>
            <person name="Morin E."/>
            <person name="Arend M."/>
            <person name="Barry K.W."/>
            <person name="Binder M."/>
            <person name="Choi C."/>
            <person name="Clum A."/>
            <person name="Copeland A."/>
            <person name="Grisel N."/>
            <person name="Haridas S."/>
            <person name="Kipfer T."/>
            <person name="LaButti K."/>
            <person name="Lindquist E."/>
            <person name="Lipzen A."/>
            <person name="Maire R."/>
            <person name="Meier B."/>
            <person name="Mihaltcheva S."/>
            <person name="Molinier V."/>
            <person name="Murat C."/>
            <person name="Poggeler S."/>
            <person name="Quandt C.A."/>
            <person name="Sperisen C."/>
            <person name="Tritt A."/>
            <person name="Tisserant E."/>
            <person name="Crous P.W."/>
            <person name="Henrissat B."/>
            <person name="Nehls U."/>
            <person name="Egli S."/>
            <person name="Spatafora J.W."/>
            <person name="Grigoriev I.V."/>
            <person name="Martin F.M."/>
        </authorList>
    </citation>
    <scope>NUCLEOTIDE SEQUENCE [LARGE SCALE GENOMIC DNA]</scope>
    <source>
        <strain evidence="3 4">CBS 207.34</strain>
    </source>
</reference>
<keyword evidence="3" id="KW-0418">Kinase</keyword>
<evidence type="ECO:0000259" key="2">
    <source>
        <dbReference type="PROSITE" id="PS50011"/>
    </source>
</evidence>
<evidence type="ECO:0000313" key="4">
    <source>
        <dbReference type="Proteomes" id="UP000250140"/>
    </source>
</evidence>
<evidence type="ECO:0000313" key="3">
    <source>
        <dbReference type="EMBL" id="OCL04681.1"/>
    </source>
</evidence>
<dbReference type="InterPro" id="IPR011009">
    <property type="entry name" value="Kinase-like_dom_sf"/>
</dbReference>
<dbReference type="GO" id="GO:0004672">
    <property type="term" value="F:protein kinase activity"/>
    <property type="evidence" value="ECO:0007669"/>
    <property type="project" value="InterPro"/>
</dbReference>